<dbReference type="InterPro" id="IPR006379">
    <property type="entry name" value="HAD-SF_hydro_IIB"/>
</dbReference>
<proteinExistence type="predicted"/>
<dbReference type="InterPro" id="IPR023214">
    <property type="entry name" value="HAD_sf"/>
</dbReference>
<dbReference type="GO" id="GO:0000287">
    <property type="term" value="F:magnesium ion binding"/>
    <property type="evidence" value="ECO:0007669"/>
    <property type="project" value="TreeGrafter"/>
</dbReference>
<dbReference type="SUPFAM" id="SSF56784">
    <property type="entry name" value="HAD-like"/>
    <property type="match status" value="1"/>
</dbReference>
<evidence type="ECO:0000313" key="1">
    <source>
        <dbReference type="EMBL" id="GAB09767.1"/>
    </source>
</evidence>
<dbReference type="SFLD" id="SFLDG01140">
    <property type="entry name" value="C2.B:_Phosphomannomutase_and_P"/>
    <property type="match status" value="1"/>
</dbReference>
<dbReference type="PANTHER" id="PTHR10000">
    <property type="entry name" value="PHOSPHOSERINE PHOSPHATASE"/>
    <property type="match status" value="1"/>
</dbReference>
<dbReference type="SFLD" id="SFLDS00003">
    <property type="entry name" value="Haloacid_Dehalogenase"/>
    <property type="match status" value="1"/>
</dbReference>
<dbReference type="GO" id="GO:0005829">
    <property type="term" value="C:cytosol"/>
    <property type="evidence" value="ECO:0007669"/>
    <property type="project" value="TreeGrafter"/>
</dbReference>
<dbReference type="STRING" id="1073574.GOARA_047_00010"/>
<sequence length="269" mass="28991">MDIRLVVSDMDGTLLLDDGTVPDEFWPLLDEMTARGISFVPASGRQLATLRRLFEARSAGMSYIAENGTLVSNAGHIVSMTTVPDDFALDVVRAVRNAARDGANLGVVVCRRDGAAIERTDGSFVAECAKYYVEFDEVDDLDPYCRDVLKLAVFDFDDAASAAAHYFADLDQQVVVSGRHWIDIMASGANKGNGVRALQRALGVGADQTAAFGDYLNDVEMLAAAGHTYAVANAHPDIVKQARHRIPSNADRGVLAVLRQFIDADAPGR</sequence>
<dbReference type="EMBL" id="BAEE01000047">
    <property type="protein sequence ID" value="GAB09767.1"/>
    <property type="molecule type" value="Genomic_DNA"/>
</dbReference>
<name>G7H1P2_9ACTN</name>
<dbReference type="RefSeq" id="WP_007321842.1">
    <property type="nucleotide sequence ID" value="NZ_BAEE01000047.1"/>
</dbReference>
<dbReference type="PROSITE" id="PS01228">
    <property type="entry name" value="COF_1"/>
    <property type="match status" value="1"/>
</dbReference>
<dbReference type="Pfam" id="PF08282">
    <property type="entry name" value="Hydrolase_3"/>
    <property type="match status" value="1"/>
</dbReference>
<accession>G7H1P2</accession>
<evidence type="ECO:0000313" key="2">
    <source>
        <dbReference type="Proteomes" id="UP000035088"/>
    </source>
</evidence>
<dbReference type="Gene3D" id="3.40.50.1000">
    <property type="entry name" value="HAD superfamily/HAD-like"/>
    <property type="match status" value="1"/>
</dbReference>
<dbReference type="NCBIfam" id="TIGR01484">
    <property type="entry name" value="HAD-SF-IIB"/>
    <property type="match status" value="1"/>
</dbReference>
<dbReference type="NCBIfam" id="TIGR00099">
    <property type="entry name" value="Cof-subfamily"/>
    <property type="match status" value="1"/>
</dbReference>
<dbReference type="CDD" id="cd07518">
    <property type="entry name" value="HAD_YbiV-Like"/>
    <property type="match status" value="1"/>
</dbReference>
<dbReference type="GO" id="GO:0016791">
    <property type="term" value="F:phosphatase activity"/>
    <property type="evidence" value="ECO:0007669"/>
    <property type="project" value="UniProtKB-ARBA"/>
</dbReference>
<dbReference type="Proteomes" id="UP000035088">
    <property type="component" value="Unassembled WGS sequence"/>
</dbReference>
<dbReference type="AlphaFoldDB" id="G7H1P2"/>
<keyword evidence="2" id="KW-1185">Reference proteome</keyword>
<reference evidence="1 2" key="1">
    <citation type="submission" date="2011-11" db="EMBL/GenBank/DDBJ databases">
        <title>Whole genome shotgun sequence of Gordonia araii NBRC 100433.</title>
        <authorList>
            <person name="Yoshida Y."/>
            <person name="Hosoyama A."/>
            <person name="Tsuchikane K."/>
            <person name="Katsumata H."/>
            <person name="Yamazaki S."/>
            <person name="Fujita N."/>
        </authorList>
    </citation>
    <scope>NUCLEOTIDE SEQUENCE [LARGE SCALE GENOMIC DNA]</scope>
    <source>
        <strain evidence="1 2">NBRC 100433</strain>
    </source>
</reference>
<dbReference type="InterPro" id="IPR000150">
    <property type="entry name" value="Cof"/>
</dbReference>
<protein>
    <submittedName>
        <fullName evidence="1">Putative sugar-phosphate phosphatase</fullName>
    </submittedName>
</protein>
<dbReference type="PANTHER" id="PTHR10000:SF53">
    <property type="entry name" value="5-AMINO-6-(5-PHOSPHO-D-RIBITYLAMINO)URACIL PHOSPHATASE YBJI-RELATED"/>
    <property type="match status" value="1"/>
</dbReference>
<comment type="caution">
    <text evidence="1">The sequence shown here is derived from an EMBL/GenBank/DDBJ whole genome shotgun (WGS) entry which is preliminary data.</text>
</comment>
<organism evidence="1 2">
    <name type="scientific">Gordonia araii NBRC 100433</name>
    <dbReference type="NCBI Taxonomy" id="1073574"/>
    <lineage>
        <taxon>Bacteria</taxon>
        <taxon>Bacillati</taxon>
        <taxon>Actinomycetota</taxon>
        <taxon>Actinomycetes</taxon>
        <taxon>Mycobacteriales</taxon>
        <taxon>Gordoniaceae</taxon>
        <taxon>Gordonia</taxon>
    </lineage>
</organism>
<dbReference type="InterPro" id="IPR036412">
    <property type="entry name" value="HAD-like_sf"/>
</dbReference>
<gene>
    <name evidence="1" type="ORF">GOARA_047_00010</name>
</gene>
<dbReference type="Gene3D" id="3.30.1240.10">
    <property type="match status" value="1"/>
</dbReference>